<protein>
    <recommendedName>
        <fullName evidence="4">ParA family protein</fullName>
    </recommendedName>
</protein>
<dbReference type="SUPFAM" id="SSF52540">
    <property type="entry name" value="P-loop containing nucleoside triphosphate hydrolases"/>
    <property type="match status" value="1"/>
</dbReference>
<dbReference type="InterPro" id="IPR027417">
    <property type="entry name" value="P-loop_NTPase"/>
</dbReference>
<feature type="region of interest" description="Disordered" evidence="1">
    <location>
        <begin position="266"/>
        <end position="302"/>
    </location>
</feature>
<reference evidence="2 3" key="1">
    <citation type="submission" date="2018-10" db="EMBL/GenBank/DDBJ databases">
        <title>Marmoricola sp. 4Q3S-7 whole genome shotgun sequence.</title>
        <authorList>
            <person name="Li F."/>
        </authorList>
    </citation>
    <scope>NUCLEOTIDE SEQUENCE [LARGE SCALE GENOMIC DNA]</scope>
    <source>
        <strain evidence="2 3">4Q3S-7</strain>
    </source>
</reference>
<dbReference type="OrthoDB" id="5243870at2"/>
<keyword evidence="3" id="KW-1185">Reference proteome</keyword>
<dbReference type="Proteomes" id="UP000281708">
    <property type="component" value="Unassembled WGS sequence"/>
</dbReference>
<evidence type="ECO:0000256" key="1">
    <source>
        <dbReference type="SAM" id="MobiDB-lite"/>
    </source>
</evidence>
<organism evidence="2 3">
    <name type="scientific">Nocardioides mangrovicus</name>
    <dbReference type="NCBI Taxonomy" id="2478913"/>
    <lineage>
        <taxon>Bacteria</taxon>
        <taxon>Bacillati</taxon>
        <taxon>Actinomycetota</taxon>
        <taxon>Actinomycetes</taxon>
        <taxon>Propionibacteriales</taxon>
        <taxon>Nocardioidaceae</taxon>
        <taxon>Nocardioides</taxon>
    </lineage>
</organism>
<evidence type="ECO:0008006" key="4">
    <source>
        <dbReference type="Google" id="ProtNLM"/>
    </source>
</evidence>
<feature type="compositionally biased region" description="Basic residues" evidence="1">
    <location>
        <begin position="282"/>
        <end position="295"/>
    </location>
</feature>
<evidence type="ECO:0000313" key="3">
    <source>
        <dbReference type="Proteomes" id="UP000281708"/>
    </source>
</evidence>
<dbReference type="Gene3D" id="3.40.50.300">
    <property type="entry name" value="P-loop containing nucleotide triphosphate hydrolases"/>
    <property type="match status" value="1"/>
</dbReference>
<name>A0A3L8NYY4_9ACTN</name>
<comment type="caution">
    <text evidence="2">The sequence shown here is derived from an EMBL/GenBank/DDBJ whole genome shotgun (WGS) entry which is preliminary data.</text>
</comment>
<evidence type="ECO:0000313" key="2">
    <source>
        <dbReference type="EMBL" id="RLV47862.1"/>
    </source>
</evidence>
<gene>
    <name evidence="2" type="ORF">D9V37_17240</name>
</gene>
<dbReference type="RefSeq" id="WP_121807368.1">
    <property type="nucleotide sequence ID" value="NZ_RDBE01000010.1"/>
</dbReference>
<accession>A0A3L8NYY4</accession>
<dbReference type="AlphaFoldDB" id="A0A3L8NYY4"/>
<dbReference type="EMBL" id="RDBE01000010">
    <property type="protein sequence ID" value="RLV47862.1"/>
    <property type="molecule type" value="Genomic_DNA"/>
</dbReference>
<sequence>MAIISVMSAKGAPGATTTTLLLATLWPAPTIVLDADPLGGDVGLRLQRSDGRAMDPDRGLLSVLPAARRGMDPVAVAQHTQEAVGGQPVLVGLPGPEQAAAVAPMWPTLIDLFSQVSDADMFVDVGQVQATSDHLAVVLGSDLLLAVYRPTAWSALHLRRRLETLEEPARERGLRVGIVGIADPDQERDRQAASAAIRSGLGWVRDYGSIAYDPRAVVMFEGVTVYRPERSMLARSARTVAAQAYADLAGSATPHDVAAAVEDDDAVTAGLPGGDGSEVKPTNRRGRRRGVRRHRERSEVTS</sequence>
<proteinExistence type="predicted"/>